<dbReference type="InterPro" id="IPR029756">
    <property type="entry name" value="MTH1187/YkoF-like"/>
</dbReference>
<feature type="domain" description="Thiamin/hydroxymethyl pyrimidine-binding YkoF putative" evidence="1">
    <location>
        <begin position="3"/>
        <end position="74"/>
    </location>
</feature>
<evidence type="ECO:0000259" key="1">
    <source>
        <dbReference type="Pfam" id="PF07615"/>
    </source>
</evidence>
<dbReference type="AlphaFoldDB" id="A0A0S6U8J0"/>
<gene>
    <name evidence="2" type="ORF">MTY_0758</name>
</gene>
<dbReference type="InterPro" id="IPR011522">
    <property type="entry name" value="Thiamin/HMP-bd_put_YkoF"/>
</dbReference>
<dbReference type="RefSeq" id="WP_025773413.1">
    <property type="nucleotide sequence ID" value="NZ_DF238840.1"/>
</dbReference>
<dbReference type="SUPFAM" id="SSF89957">
    <property type="entry name" value="MTH1187/YkoF-like"/>
    <property type="match status" value="1"/>
</dbReference>
<proteinExistence type="predicted"/>
<dbReference type="Gene3D" id="3.30.70.930">
    <property type="match status" value="1"/>
</dbReference>
<organism evidence="2">
    <name type="scientific">Moorella thermoacetica Y72</name>
    <dbReference type="NCBI Taxonomy" id="1325331"/>
    <lineage>
        <taxon>Bacteria</taxon>
        <taxon>Bacillati</taxon>
        <taxon>Bacillota</taxon>
        <taxon>Clostridia</taxon>
        <taxon>Neomoorellales</taxon>
        <taxon>Neomoorellaceae</taxon>
        <taxon>Neomoorella</taxon>
    </lineage>
</organism>
<dbReference type="Proteomes" id="UP000063718">
    <property type="component" value="Unassembled WGS sequence"/>
</dbReference>
<dbReference type="EMBL" id="DF238840">
    <property type="protein sequence ID" value="GAF25425.1"/>
    <property type="molecule type" value="Genomic_DNA"/>
</dbReference>
<name>A0A0S6U8J0_NEOTH</name>
<reference evidence="2" key="1">
    <citation type="journal article" date="2014" name="Gene">
        <title>Genome-guided analysis of transformation efficiency and carbon dioxide assimilation by Moorella thermoacetica Y72.</title>
        <authorList>
            <person name="Tsukahara K."/>
            <person name="Kita A."/>
            <person name="Nakashimada Y."/>
            <person name="Hoshino T."/>
            <person name="Murakami K."/>
        </authorList>
    </citation>
    <scope>NUCLEOTIDE SEQUENCE [LARGE SCALE GENOMIC DNA]</scope>
    <source>
        <strain evidence="2">Y72</strain>
    </source>
</reference>
<accession>A0A0S6U8J0</accession>
<dbReference type="Pfam" id="PF07615">
    <property type="entry name" value="Ykof"/>
    <property type="match status" value="1"/>
</dbReference>
<sequence>MIACQLSLYPLGTPAYTPVIKEALAVLEQCGVEIEVNAMGTIIRGEEEAVWRAARQLFQIAAGRGEAVLVMTVSNRCGCKVANKKAPARGS</sequence>
<protein>
    <submittedName>
        <fullName evidence="2">Uncharacterized conserved protein</fullName>
    </submittedName>
</protein>
<evidence type="ECO:0000313" key="2">
    <source>
        <dbReference type="EMBL" id="GAF25425.1"/>
    </source>
</evidence>